<sequence>MQFATVVLAALASFAAAQSDAGTTSSNAFNPSTITAIFASCTASGAAAVTTSCGASDASCASQTSSASISAASACFNNAFQSLNGSVFSAV</sequence>
<name>A0AAD9I0J6_9PEZI</name>
<reference evidence="2" key="1">
    <citation type="journal article" date="2023" name="Mol. Plant Microbe Interact.">
        <title>Elucidating the Obligate Nature and Biological Capacity of an Invasive Fungal Corn Pathogen.</title>
        <authorList>
            <person name="MacCready J.S."/>
            <person name="Roggenkamp E.M."/>
            <person name="Gdanetz K."/>
            <person name="Chilvers M.I."/>
        </authorList>
    </citation>
    <scope>NUCLEOTIDE SEQUENCE</scope>
    <source>
        <strain evidence="2">PM02</strain>
    </source>
</reference>
<organism evidence="2 3">
    <name type="scientific">Phyllachora maydis</name>
    <dbReference type="NCBI Taxonomy" id="1825666"/>
    <lineage>
        <taxon>Eukaryota</taxon>
        <taxon>Fungi</taxon>
        <taxon>Dikarya</taxon>
        <taxon>Ascomycota</taxon>
        <taxon>Pezizomycotina</taxon>
        <taxon>Sordariomycetes</taxon>
        <taxon>Sordariomycetidae</taxon>
        <taxon>Phyllachorales</taxon>
        <taxon>Phyllachoraceae</taxon>
        <taxon>Phyllachora</taxon>
    </lineage>
</organism>
<evidence type="ECO:0000313" key="3">
    <source>
        <dbReference type="Proteomes" id="UP001217918"/>
    </source>
</evidence>
<accession>A0AAD9I0J6</accession>
<keyword evidence="1" id="KW-0732">Signal</keyword>
<feature type="chain" id="PRO_5042163761" description="Antifreeze protein" evidence="1">
    <location>
        <begin position="18"/>
        <end position="91"/>
    </location>
</feature>
<dbReference type="Proteomes" id="UP001217918">
    <property type="component" value="Unassembled WGS sequence"/>
</dbReference>
<protein>
    <recommendedName>
        <fullName evidence="4">Antifreeze protein</fullName>
    </recommendedName>
</protein>
<evidence type="ECO:0000313" key="2">
    <source>
        <dbReference type="EMBL" id="KAK2068993.1"/>
    </source>
</evidence>
<gene>
    <name evidence="2" type="ORF">P8C59_003603</name>
</gene>
<dbReference type="EMBL" id="JAQQPM010000002">
    <property type="protein sequence ID" value="KAK2068993.1"/>
    <property type="molecule type" value="Genomic_DNA"/>
</dbReference>
<feature type="signal peptide" evidence="1">
    <location>
        <begin position="1"/>
        <end position="17"/>
    </location>
</feature>
<dbReference type="AlphaFoldDB" id="A0AAD9I0J6"/>
<keyword evidence="3" id="KW-1185">Reference proteome</keyword>
<comment type="caution">
    <text evidence="2">The sequence shown here is derived from an EMBL/GenBank/DDBJ whole genome shotgun (WGS) entry which is preliminary data.</text>
</comment>
<evidence type="ECO:0008006" key="4">
    <source>
        <dbReference type="Google" id="ProtNLM"/>
    </source>
</evidence>
<evidence type="ECO:0000256" key="1">
    <source>
        <dbReference type="SAM" id="SignalP"/>
    </source>
</evidence>
<proteinExistence type="predicted"/>